<evidence type="ECO:0000313" key="1">
    <source>
        <dbReference type="EMBL" id="EDY96038.1"/>
    </source>
</evidence>
<accession>B5CXS8</accession>
<dbReference type="Proteomes" id="UP000003452">
    <property type="component" value="Unassembled WGS sequence"/>
</dbReference>
<proteinExistence type="predicted"/>
<dbReference type="EMBL" id="ABQC02000017">
    <property type="protein sequence ID" value="EDY96038.1"/>
    <property type="molecule type" value="Genomic_DNA"/>
</dbReference>
<protein>
    <submittedName>
        <fullName evidence="1">Uncharacterized protein</fullName>
    </submittedName>
</protein>
<feature type="non-terminal residue" evidence="1">
    <location>
        <position position="53"/>
    </location>
</feature>
<dbReference type="AlphaFoldDB" id="B5CXS8"/>
<gene>
    <name evidence="1" type="ORF">BACPLE_01521</name>
</gene>
<dbReference type="HOGENOM" id="CLU_2890853_0_0_10"/>
<dbReference type="eggNOG" id="ENOG5032H5N">
    <property type="taxonomic scope" value="Bacteria"/>
</dbReference>
<reference evidence="1 2" key="2">
    <citation type="submission" date="2008-08" db="EMBL/GenBank/DDBJ databases">
        <authorList>
            <person name="Fulton L."/>
            <person name="Clifton S."/>
            <person name="Fulton B."/>
            <person name="Xu J."/>
            <person name="Minx P."/>
            <person name="Pepin K.H."/>
            <person name="Johnson M."/>
            <person name="Thiruvilangam P."/>
            <person name="Bhonagiri V."/>
            <person name="Nash W.E."/>
            <person name="Mardis E.R."/>
            <person name="Wilson R.K."/>
        </authorList>
    </citation>
    <scope>NUCLEOTIDE SEQUENCE [LARGE SCALE GENOMIC DNA]</scope>
    <source>
        <strain evidence="2">DSM 17135 / JCM 12973 / M2</strain>
    </source>
</reference>
<organism evidence="1 2">
    <name type="scientific">Phocaeicola plebeius (strain DSM 17135 / JCM 12973 / CCUG 54634 / M2)</name>
    <name type="common">Bacteroides plebeius</name>
    <dbReference type="NCBI Taxonomy" id="484018"/>
    <lineage>
        <taxon>Bacteria</taxon>
        <taxon>Pseudomonadati</taxon>
        <taxon>Bacteroidota</taxon>
        <taxon>Bacteroidia</taxon>
        <taxon>Bacteroidales</taxon>
        <taxon>Bacteroidaceae</taxon>
        <taxon>Phocaeicola</taxon>
    </lineage>
</organism>
<sequence length="53" mass="6159">MVEYCVYWLENGEPMHEVFSNLAAAEMYSCAIRGKENVEWVEVSEEEAIDLDE</sequence>
<reference evidence="1 2" key="1">
    <citation type="submission" date="2008-08" db="EMBL/GenBank/DDBJ databases">
        <title>Draft genome sequence of Bacteroides plebeius (DSM 17135).</title>
        <authorList>
            <person name="Sudarsanam P."/>
            <person name="Ley R."/>
            <person name="Guruge J."/>
            <person name="Turnbaugh P.J."/>
            <person name="Mahowald M."/>
            <person name="Liep D."/>
            <person name="Gordon J."/>
        </authorList>
    </citation>
    <scope>NUCLEOTIDE SEQUENCE [LARGE SCALE GENOMIC DNA]</scope>
    <source>
        <strain evidence="2">DSM 17135 / JCM 12973 / M2</strain>
    </source>
</reference>
<evidence type="ECO:0000313" key="2">
    <source>
        <dbReference type="Proteomes" id="UP000003452"/>
    </source>
</evidence>
<comment type="caution">
    <text evidence="1">The sequence shown here is derived from an EMBL/GenBank/DDBJ whole genome shotgun (WGS) entry which is preliminary data.</text>
</comment>
<name>B5CXS8_PHOPM</name>